<gene>
    <name evidence="1" type="ORF">BACUNI_00396</name>
</gene>
<keyword evidence="2" id="KW-1185">Reference proteome</keyword>
<proteinExistence type="predicted"/>
<reference evidence="1" key="1">
    <citation type="submission" date="2007-06" db="EMBL/GenBank/DDBJ databases">
        <authorList>
            <person name="Fulton L."/>
            <person name="Clifton S."/>
            <person name="Fulton B."/>
            <person name="Xu J."/>
            <person name="Minx P."/>
            <person name="Pepin K.H."/>
            <person name="Johnson M."/>
            <person name="Thiruvilangam P."/>
            <person name="Bhonagiri V."/>
            <person name="Nash W.E."/>
            <person name="Mardis E.R."/>
            <person name="Wilson R.K."/>
        </authorList>
    </citation>
    <scope>NUCLEOTIDE SEQUENCE [LARGE SCALE GENOMIC DNA]</scope>
    <source>
        <strain evidence="1">ATCC 8492</strain>
    </source>
</reference>
<sequence>MYLANNSFLCTAFAQSLSGHQERSLVCCVVTMKQFNNKNNGFN</sequence>
<protein>
    <submittedName>
        <fullName evidence="1">Uncharacterized protein</fullName>
    </submittedName>
</protein>
<dbReference type="EMBL" id="AAYH02000033">
    <property type="protein sequence ID" value="EDO55922.1"/>
    <property type="molecule type" value="Genomic_DNA"/>
</dbReference>
<organism evidence="1 2">
    <name type="scientific">Bacteroides uniformis (strain ATCC 8492 / DSM 6597 / CCUG 4942 / CIP 103695 / JCM 5828 / KCTC 5204 / NCTC 13054 / VPI 0061)</name>
    <dbReference type="NCBI Taxonomy" id="411479"/>
    <lineage>
        <taxon>Bacteria</taxon>
        <taxon>Pseudomonadati</taxon>
        <taxon>Bacteroidota</taxon>
        <taxon>Bacteroidia</taxon>
        <taxon>Bacteroidales</taxon>
        <taxon>Bacteroidaceae</taxon>
        <taxon>Bacteroides</taxon>
    </lineage>
</organism>
<comment type="caution">
    <text evidence="1">The sequence shown here is derived from an EMBL/GenBank/DDBJ whole genome shotgun (WGS) entry which is preliminary data.</text>
</comment>
<evidence type="ECO:0000313" key="2">
    <source>
        <dbReference type="Proteomes" id="UP000004110"/>
    </source>
</evidence>
<evidence type="ECO:0000313" key="1">
    <source>
        <dbReference type="EMBL" id="EDO55922.1"/>
    </source>
</evidence>
<dbReference type="AlphaFoldDB" id="A0ABC9NHA3"/>
<accession>A0ABC9NHA3</accession>
<dbReference type="Proteomes" id="UP000004110">
    <property type="component" value="Unassembled WGS sequence"/>
</dbReference>
<name>A0ABC9NHA3_BACUC</name>
<reference evidence="1" key="2">
    <citation type="submission" date="2013-11" db="EMBL/GenBank/DDBJ databases">
        <title>Draft genome sequence of Bacteroides uniformis (ATCC 8492).</title>
        <authorList>
            <person name="Sudarsanam P."/>
            <person name="Ley R."/>
            <person name="Guruge J."/>
            <person name="Turnbaugh P.J."/>
            <person name="Mahowald M."/>
            <person name="Liep D."/>
            <person name="Gordon J."/>
        </authorList>
    </citation>
    <scope>NUCLEOTIDE SEQUENCE</scope>
    <source>
        <strain evidence="1">ATCC 8492</strain>
    </source>
</reference>